<dbReference type="Proteomes" id="UP001146793">
    <property type="component" value="Unassembled WGS sequence"/>
</dbReference>
<dbReference type="PANTHER" id="PTHR22762">
    <property type="entry name" value="ALPHA-GLUCOSIDASE"/>
    <property type="match status" value="1"/>
</dbReference>
<dbReference type="CDD" id="cd06602">
    <property type="entry name" value="GH31_MGAM_SI_GAA"/>
    <property type="match status" value="1"/>
</dbReference>
<evidence type="ECO:0000313" key="9">
    <source>
        <dbReference type="EMBL" id="KAJ3447326.1"/>
    </source>
</evidence>
<evidence type="ECO:0000256" key="2">
    <source>
        <dbReference type="ARBA" id="ARBA00023180"/>
    </source>
</evidence>
<reference evidence="9" key="2">
    <citation type="submission" date="2022-08" db="EMBL/GenBank/DDBJ databases">
        <title>Novel sulphate-reducing endosymbionts in the free-living metamonad Anaeramoeba.</title>
        <authorList>
            <person name="Jerlstrom-Hultqvist J."/>
            <person name="Cepicka I."/>
            <person name="Gallot-Lavallee L."/>
            <person name="Salas-Leiva D."/>
            <person name="Curtis B.A."/>
            <person name="Zahonova K."/>
            <person name="Pipaliya S."/>
            <person name="Dacks J."/>
            <person name="Roger A.J."/>
        </authorList>
    </citation>
    <scope>NUCLEOTIDE SEQUENCE</scope>
    <source>
        <strain evidence="9">Busselton2</strain>
    </source>
</reference>
<name>A0AAV8A2T1_9EUKA</name>
<dbReference type="EMBL" id="JANTQA010000016">
    <property type="protein sequence ID" value="KAJ3447326.1"/>
    <property type="molecule type" value="Genomic_DNA"/>
</dbReference>
<dbReference type="EMBL" id="JAOAOG010000239">
    <property type="protein sequence ID" value="KAJ6237520.1"/>
    <property type="molecule type" value="Genomic_DNA"/>
</dbReference>
<keyword evidence="4" id="KW-0378">Hydrolase</keyword>
<dbReference type="InterPro" id="IPR013780">
    <property type="entry name" value="Glyco_hydro_b"/>
</dbReference>
<dbReference type="Pfam" id="PF21365">
    <property type="entry name" value="Glyco_hydro_31_3rd"/>
    <property type="match status" value="1"/>
</dbReference>
<feature type="chain" id="PRO_5043529708" description="Maltase" evidence="5">
    <location>
        <begin position="17"/>
        <end position="824"/>
    </location>
</feature>
<evidence type="ECO:0000256" key="5">
    <source>
        <dbReference type="SAM" id="SignalP"/>
    </source>
</evidence>
<proteinExistence type="inferred from homology"/>
<dbReference type="Pfam" id="PF13802">
    <property type="entry name" value="Gal_mutarotas_2"/>
    <property type="match status" value="1"/>
</dbReference>
<dbReference type="Proteomes" id="UP001150062">
    <property type="component" value="Unassembled WGS sequence"/>
</dbReference>
<dbReference type="InterPro" id="IPR025887">
    <property type="entry name" value="Glyco_hydro_31_N_dom"/>
</dbReference>
<keyword evidence="4" id="KW-0326">Glycosidase</keyword>
<evidence type="ECO:0000259" key="7">
    <source>
        <dbReference type="Pfam" id="PF13802"/>
    </source>
</evidence>
<dbReference type="Gene3D" id="2.60.40.1760">
    <property type="entry name" value="glycosyl hydrolase (family 31)"/>
    <property type="match status" value="1"/>
</dbReference>
<sequence>MNFILLCFLLVTFSFAYTPGYELSNVKISPSGFTGDLTLLSPGPYPPSVDTLKLVVNFQTQQRLRIQIFDPSKDNWQVPYVSQVNNTNTAPGEMDYDVTYTKNPFSLKVVRTSDDYVLLDTKPIQNQINGLIYQKQYIEWTNNLEANPIVFGLGERRSKFPLDLNQVYTHFAIDINHGFNDNWYGVHPVYYQLNKNNGKFHALFLLNSNPMDVVLNDTSISWRTIGGIIDLFVFTGGTIYETMAQYQEVIGKPYRAAYWHLGWHQCRWGYKNIADVQNIVDNFNKYEIPLDTQWTDIDTMDNYKDFTFNPTTFPKTEFKEFTDSLHAQHKHYIPIIDPGIKIESDYFAYELGNELDVWVKNSAGAPFFGKVWPGYTYFPDFTHPKAKEYWKALFEQYHKDIGFDSIWIDMNEASNFVEICDDNVHNYPYVPGGRCLSQRTITLESEQYISSAFNTHSMYGYTETIVTREAFDEIFPGKRTAIISRSTFAGQGKHGQHWLGDNYSTFEWMKESIAGIIHFNLFGVPLVGADICGFNGETTEELCVRWSQLGVFYPFSRNHNSQNMRSQEPFAFSEDARNTIKSFIELRYYILPYLYTTFESAARDSMPVWRAMMYDYPEDSDTWYLDEQVMVGDSFLIFPVLEEGATSVEGYVPNDDWYNYLTGESVMNKLENKVHGLHMQFLASIDTMPILLKGGKIIPAQLPALSTYEARQNNFELIVALDSNSEASGWLYVDDGESIEVGDNYSEIHFNVANNKLTSTIKNGKYQPLSSTPLHLLKFFGMSPITSLNVNGKSCQFDYNAKTKVLTVSNLDENLNDELVVEWN</sequence>
<feature type="signal peptide" evidence="5">
    <location>
        <begin position="1"/>
        <end position="16"/>
    </location>
</feature>
<keyword evidence="2" id="KW-0325">Glycoprotein</keyword>
<gene>
    <name evidence="9" type="ORF">M0812_07554</name>
    <name evidence="10" type="ORF">M0813_27082</name>
</gene>
<dbReference type="PANTHER" id="PTHR22762:SF133">
    <property type="entry name" value="P-TYPE DOMAIN-CONTAINING PROTEIN"/>
    <property type="match status" value="1"/>
</dbReference>
<evidence type="ECO:0000259" key="6">
    <source>
        <dbReference type="Pfam" id="PF01055"/>
    </source>
</evidence>
<keyword evidence="12" id="KW-1185">Reference proteome</keyword>
<dbReference type="GO" id="GO:0005975">
    <property type="term" value="P:carbohydrate metabolic process"/>
    <property type="evidence" value="ECO:0007669"/>
    <property type="project" value="InterPro"/>
</dbReference>
<evidence type="ECO:0000259" key="8">
    <source>
        <dbReference type="Pfam" id="PF21365"/>
    </source>
</evidence>
<dbReference type="GO" id="GO:0004553">
    <property type="term" value="F:hydrolase activity, hydrolyzing O-glycosyl compounds"/>
    <property type="evidence" value="ECO:0007669"/>
    <property type="project" value="InterPro"/>
</dbReference>
<dbReference type="Pfam" id="PF01055">
    <property type="entry name" value="Glyco_hydro_31_2nd"/>
    <property type="match status" value="1"/>
</dbReference>
<evidence type="ECO:0000256" key="1">
    <source>
        <dbReference type="ARBA" id="ARBA00007806"/>
    </source>
</evidence>
<evidence type="ECO:0000256" key="3">
    <source>
        <dbReference type="ARBA" id="ARBA00041343"/>
    </source>
</evidence>
<accession>A0AAV8A2T1</accession>
<evidence type="ECO:0000313" key="11">
    <source>
        <dbReference type="Proteomes" id="UP001146793"/>
    </source>
</evidence>
<feature type="domain" description="Glycosyl hydrolase family 31 C-terminal" evidence="8">
    <location>
        <begin position="606"/>
        <end position="698"/>
    </location>
</feature>
<reference evidence="10" key="1">
    <citation type="submission" date="2022-08" db="EMBL/GenBank/DDBJ databases">
        <title>Novel sulfate-reducing endosymbionts in the free-living metamonad Anaeramoeba.</title>
        <authorList>
            <person name="Jerlstrom-Hultqvist J."/>
            <person name="Cepicka I."/>
            <person name="Gallot-Lavallee L."/>
            <person name="Salas-Leiva D."/>
            <person name="Curtis B.A."/>
            <person name="Zahonova K."/>
            <person name="Pipaliya S."/>
            <person name="Dacks J."/>
            <person name="Roger A.J."/>
        </authorList>
    </citation>
    <scope>NUCLEOTIDE SEQUENCE</scope>
    <source>
        <strain evidence="10">Schooner1</strain>
    </source>
</reference>
<dbReference type="CDD" id="cd14752">
    <property type="entry name" value="GH31_N"/>
    <property type="match status" value="1"/>
</dbReference>
<dbReference type="InterPro" id="IPR048395">
    <property type="entry name" value="Glyco_hydro_31_C"/>
</dbReference>
<dbReference type="GO" id="GO:0030246">
    <property type="term" value="F:carbohydrate binding"/>
    <property type="evidence" value="ECO:0007669"/>
    <property type="project" value="InterPro"/>
</dbReference>
<dbReference type="InterPro" id="IPR011013">
    <property type="entry name" value="Gal_mutarotase_sf_dom"/>
</dbReference>
<dbReference type="SUPFAM" id="SSF51011">
    <property type="entry name" value="Glycosyl hydrolase domain"/>
    <property type="match status" value="1"/>
</dbReference>
<feature type="domain" description="Glycoside hydrolase family 31 N-terminal" evidence="7">
    <location>
        <begin position="92"/>
        <end position="212"/>
    </location>
</feature>
<comment type="similarity">
    <text evidence="1 4">Belongs to the glycosyl hydrolase 31 family.</text>
</comment>
<dbReference type="Gene3D" id="2.60.40.1180">
    <property type="entry name" value="Golgi alpha-mannosidase II"/>
    <property type="match status" value="2"/>
</dbReference>
<keyword evidence="5" id="KW-0732">Signal</keyword>
<dbReference type="InterPro" id="IPR017853">
    <property type="entry name" value="GH"/>
</dbReference>
<evidence type="ECO:0000256" key="4">
    <source>
        <dbReference type="RuleBase" id="RU361185"/>
    </source>
</evidence>
<dbReference type="SUPFAM" id="SSF51445">
    <property type="entry name" value="(Trans)glycosidases"/>
    <property type="match status" value="1"/>
</dbReference>
<dbReference type="Gene3D" id="3.20.20.80">
    <property type="entry name" value="Glycosidases"/>
    <property type="match status" value="1"/>
</dbReference>
<evidence type="ECO:0000313" key="12">
    <source>
        <dbReference type="Proteomes" id="UP001150062"/>
    </source>
</evidence>
<evidence type="ECO:0000313" key="10">
    <source>
        <dbReference type="EMBL" id="KAJ6237520.1"/>
    </source>
</evidence>
<comment type="caution">
    <text evidence="9">The sequence shown here is derived from an EMBL/GenBank/DDBJ whole genome shotgun (WGS) entry which is preliminary data.</text>
</comment>
<dbReference type="InterPro" id="IPR000322">
    <property type="entry name" value="Glyco_hydro_31_TIM"/>
</dbReference>
<dbReference type="SUPFAM" id="SSF74650">
    <property type="entry name" value="Galactose mutarotase-like"/>
    <property type="match status" value="1"/>
</dbReference>
<organism evidence="9 11">
    <name type="scientific">Anaeramoeba flamelloides</name>
    <dbReference type="NCBI Taxonomy" id="1746091"/>
    <lineage>
        <taxon>Eukaryota</taxon>
        <taxon>Metamonada</taxon>
        <taxon>Anaeramoebidae</taxon>
        <taxon>Anaeramoeba</taxon>
    </lineage>
</organism>
<protein>
    <recommendedName>
        <fullName evidence="3">Maltase</fullName>
    </recommendedName>
</protein>
<dbReference type="AlphaFoldDB" id="A0AAV8A2T1"/>
<feature type="domain" description="Glycoside hydrolase family 31 TIM barrel" evidence="6">
    <location>
        <begin position="256"/>
        <end position="596"/>
    </location>
</feature>